<dbReference type="RefSeq" id="WP_012872422.1">
    <property type="nucleotide sequence ID" value="NC_013523.1"/>
</dbReference>
<reference evidence="3" key="1">
    <citation type="submission" date="2009-11" db="EMBL/GenBank/DDBJ databases">
        <title>The complete chromosome 1 of Sphaerobacter thermophilus DSM 20745.</title>
        <authorList>
            <person name="Lucas S."/>
            <person name="Copeland A."/>
            <person name="Lapidus A."/>
            <person name="Glavina del Rio T."/>
            <person name="Dalin E."/>
            <person name="Tice H."/>
            <person name="Bruce D."/>
            <person name="Goodwin L."/>
            <person name="Pitluck S."/>
            <person name="Kyrpides N."/>
            <person name="Mavromatis K."/>
            <person name="Ivanova N."/>
            <person name="Mikhailova N."/>
            <person name="LaButti K.M."/>
            <person name="Clum A."/>
            <person name="Sun H.I."/>
            <person name="Brettin T."/>
            <person name="Detter J.C."/>
            <person name="Han C."/>
            <person name="Larimer F."/>
            <person name="Land M."/>
            <person name="Hauser L."/>
            <person name="Markowitz V."/>
            <person name="Cheng J.F."/>
            <person name="Hugenholtz P."/>
            <person name="Woyke T."/>
            <person name="Wu D."/>
            <person name="Steenblock K."/>
            <person name="Schneider S."/>
            <person name="Pukall R."/>
            <person name="Goeker M."/>
            <person name="Klenk H.P."/>
            <person name="Eisen J.A."/>
        </authorList>
    </citation>
    <scope>NUCLEOTIDE SEQUENCE [LARGE SCALE GENOMIC DNA]</scope>
    <source>
        <strain evidence="3">ATCC 49802 / DSM 20745 / S 6022</strain>
    </source>
</reference>
<feature type="region of interest" description="Disordered" evidence="1">
    <location>
        <begin position="60"/>
        <end position="79"/>
    </location>
</feature>
<dbReference type="AlphaFoldDB" id="D1C559"/>
<gene>
    <name evidence="2" type="ordered locus">Sthe_1944</name>
</gene>
<evidence type="ECO:0000256" key="1">
    <source>
        <dbReference type="SAM" id="MobiDB-lite"/>
    </source>
</evidence>
<dbReference type="EMBL" id="CP001823">
    <property type="protein sequence ID" value="ACZ39376.1"/>
    <property type="molecule type" value="Genomic_DNA"/>
</dbReference>
<dbReference type="KEGG" id="sti:Sthe_1944"/>
<dbReference type="InParanoid" id="D1C559"/>
<accession>D1C559</accession>
<protein>
    <submittedName>
        <fullName evidence="2">Uncharacterized protein</fullName>
    </submittedName>
</protein>
<organism evidence="2 3">
    <name type="scientific">Sphaerobacter thermophilus (strain ATCC 49802 / DSM 20745 / KCCM 41009 / NCIMB 13125 / S 6022)</name>
    <dbReference type="NCBI Taxonomy" id="479434"/>
    <lineage>
        <taxon>Bacteria</taxon>
        <taxon>Pseudomonadati</taxon>
        <taxon>Thermomicrobiota</taxon>
        <taxon>Thermomicrobia</taxon>
        <taxon>Sphaerobacterales</taxon>
        <taxon>Sphaerobacterineae</taxon>
        <taxon>Sphaerobacteraceae</taxon>
        <taxon>Sphaerobacter</taxon>
    </lineage>
</organism>
<sequence>MLFRRDEVLHITGASEEELARLEQKRLVVPVRPWWTLGLGRYYRENHLDVVRWLVEAQRAEQDSLEPGKSSGPSLGRRG</sequence>
<keyword evidence="3" id="KW-1185">Reference proteome</keyword>
<dbReference type="HOGENOM" id="CLU_2604281_0_0_0"/>
<name>D1C559_SPHTD</name>
<reference evidence="2 3" key="2">
    <citation type="journal article" date="2010" name="Stand. Genomic Sci.">
        <title>Complete genome sequence of Desulfohalobium retbaense type strain (HR(100)).</title>
        <authorList>
            <person name="Spring S."/>
            <person name="Nolan M."/>
            <person name="Lapidus A."/>
            <person name="Glavina Del Rio T."/>
            <person name="Copeland A."/>
            <person name="Tice H."/>
            <person name="Cheng J.F."/>
            <person name="Lucas S."/>
            <person name="Land M."/>
            <person name="Chen F."/>
            <person name="Bruce D."/>
            <person name="Goodwin L."/>
            <person name="Pitluck S."/>
            <person name="Ivanova N."/>
            <person name="Mavromatis K."/>
            <person name="Mikhailova N."/>
            <person name="Pati A."/>
            <person name="Chen A."/>
            <person name="Palaniappan K."/>
            <person name="Hauser L."/>
            <person name="Chang Y.J."/>
            <person name="Jeffries C.D."/>
            <person name="Munk C."/>
            <person name="Kiss H."/>
            <person name="Chain P."/>
            <person name="Han C."/>
            <person name="Brettin T."/>
            <person name="Detter J.C."/>
            <person name="Schuler E."/>
            <person name="Goker M."/>
            <person name="Rohde M."/>
            <person name="Bristow J."/>
            <person name="Eisen J.A."/>
            <person name="Markowitz V."/>
            <person name="Hugenholtz P."/>
            <person name="Kyrpides N.C."/>
            <person name="Klenk H.P."/>
        </authorList>
    </citation>
    <scope>NUCLEOTIDE SEQUENCE [LARGE SCALE GENOMIC DNA]</scope>
    <source>
        <strain evidence="3">ATCC 49802 / DSM 20745 / S 6022</strain>
    </source>
</reference>
<evidence type="ECO:0000313" key="3">
    <source>
        <dbReference type="Proteomes" id="UP000002027"/>
    </source>
</evidence>
<evidence type="ECO:0000313" key="2">
    <source>
        <dbReference type="EMBL" id="ACZ39376.1"/>
    </source>
</evidence>
<dbReference type="STRING" id="479434.Sthe_1944"/>
<dbReference type="Proteomes" id="UP000002027">
    <property type="component" value="Chromosome 1"/>
</dbReference>
<proteinExistence type="predicted"/>